<name>A0ABU8M677_9PSEU</name>
<dbReference type="RefSeq" id="WP_337704201.1">
    <property type="nucleotide sequence ID" value="NZ_JBBEGM010000006.1"/>
</dbReference>
<organism evidence="2 3">
    <name type="scientific">Actinomycetospora flava</name>
    <dbReference type="NCBI Taxonomy" id="3129232"/>
    <lineage>
        <taxon>Bacteria</taxon>
        <taxon>Bacillati</taxon>
        <taxon>Actinomycetota</taxon>
        <taxon>Actinomycetes</taxon>
        <taxon>Pseudonocardiales</taxon>
        <taxon>Pseudonocardiaceae</taxon>
        <taxon>Actinomycetospora</taxon>
    </lineage>
</organism>
<keyword evidence="1" id="KW-0732">Signal</keyword>
<evidence type="ECO:0000256" key="1">
    <source>
        <dbReference type="SAM" id="SignalP"/>
    </source>
</evidence>
<feature type="chain" id="PRO_5045255243" description="EndoU nuclease-like protein" evidence="1">
    <location>
        <begin position="18"/>
        <end position="160"/>
    </location>
</feature>
<proteinExistence type="predicted"/>
<evidence type="ECO:0000313" key="2">
    <source>
        <dbReference type="EMBL" id="MEJ2862832.1"/>
    </source>
</evidence>
<evidence type="ECO:0000313" key="3">
    <source>
        <dbReference type="Proteomes" id="UP001369736"/>
    </source>
</evidence>
<gene>
    <name evidence="2" type="ORF">WCD58_16795</name>
</gene>
<keyword evidence="3" id="KW-1185">Reference proteome</keyword>
<dbReference type="Proteomes" id="UP001369736">
    <property type="component" value="Unassembled WGS sequence"/>
</dbReference>
<sequence>MFLVLALAFMGEPAAQAVSAVSTEVWAACGASSQPEKVVRVFPRPVFVPGPDGQASALLCGTEGFGYRHVSSRHGQDWQNIALYTGENWRDLTDFAIEQTLRVPQTGYPRHNIKNDTWAFKAPLEIRDGQGQVRAVYYPLVVVAGGDGKIVTAYPTREPA</sequence>
<reference evidence="2 3" key="1">
    <citation type="submission" date="2024-03" db="EMBL/GenBank/DDBJ databases">
        <title>Actinomycetospora sp. OC33-EN07, a novel actinomycete isolated from wild orchid (Aerides multiflora).</title>
        <authorList>
            <person name="Suriyachadkun C."/>
        </authorList>
    </citation>
    <scope>NUCLEOTIDE SEQUENCE [LARGE SCALE GENOMIC DNA]</scope>
    <source>
        <strain evidence="2 3">OC33-EN07</strain>
    </source>
</reference>
<protein>
    <recommendedName>
        <fullName evidence="4">EndoU nuclease-like protein</fullName>
    </recommendedName>
</protein>
<dbReference type="EMBL" id="JBBEGM010000006">
    <property type="protein sequence ID" value="MEJ2862832.1"/>
    <property type="molecule type" value="Genomic_DNA"/>
</dbReference>
<feature type="signal peptide" evidence="1">
    <location>
        <begin position="1"/>
        <end position="17"/>
    </location>
</feature>
<accession>A0ABU8M677</accession>
<evidence type="ECO:0008006" key="4">
    <source>
        <dbReference type="Google" id="ProtNLM"/>
    </source>
</evidence>
<comment type="caution">
    <text evidence="2">The sequence shown here is derived from an EMBL/GenBank/DDBJ whole genome shotgun (WGS) entry which is preliminary data.</text>
</comment>